<evidence type="ECO:0000313" key="5">
    <source>
        <dbReference type="Proteomes" id="UP000230423"/>
    </source>
</evidence>
<dbReference type="AlphaFoldDB" id="A0A2G9UKH7"/>
<feature type="binding site" evidence="1">
    <location>
        <position position="132"/>
    </location>
    <ligand>
        <name>ATP</name>
        <dbReference type="ChEBI" id="CHEBI:30616"/>
    </ligand>
</feature>
<gene>
    <name evidence="4" type="ORF">TELCIR_08159</name>
</gene>
<evidence type="ECO:0000313" key="4">
    <source>
        <dbReference type="EMBL" id="PIO70000.1"/>
    </source>
</evidence>
<dbReference type="PROSITE" id="PS00107">
    <property type="entry name" value="PROTEIN_KINASE_ATP"/>
    <property type="match status" value="1"/>
</dbReference>
<feature type="compositionally biased region" description="Basic and acidic residues" evidence="2">
    <location>
        <begin position="1"/>
        <end position="10"/>
    </location>
</feature>
<dbReference type="InterPro" id="IPR017441">
    <property type="entry name" value="Protein_kinase_ATP_BS"/>
</dbReference>
<dbReference type="GO" id="GO:0004672">
    <property type="term" value="F:protein kinase activity"/>
    <property type="evidence" value="ECO:0007669"/>
    <property type="project" value="InterPro"/>
</dbReference>
<evidence type="ECO:0000259" key="3">
    <source>
        <dbReference type="PROSITE" id="PS50011"/>
    </source>
</evidence>
<keyword evidence="1" id="KW-0067">ATP-binding</keyword>
<dbReference type="GO" id="GO:0005524">
    <property type="term" value="F:ATP binding"/>
    <property type="evidence" value="ECO:0007669"/>
    <property type="project" value="UniProtKB-UniRule"/>
</dbReference>
<feature type="domain" description="Protein kinase" evidence="3">
    <location>
        <begin position="101"/>
        <end position="229"/>
    </location>
</feature>
<accession>A0A2G9UKH7</accession>
<protein>
    <recommendedName>
        <fullName evidence="3">Protein kinase domain-containing protein</fullName>
    </recommendedName>
</protein>
<evidence type="ECO:0000256" key="2">
    <source>
        <dbReference type="SAM" id="MobiDB-lite"/>
    </source>
</evidence>
<dbReference type="Proteomes" id="UP000230423">
    <property type="component" value="Unassembled WGS sequence"/>
</dbReference>
<dbReference type="InterPro" id="IPR000719">
    <property type="entry name" value="Prot_kinase_dom"/>
</dbReference>
<dbReference type="PANTHER" id="PTHR11909">
    <property type="entry name" value="CASEIN KINASE-RELATED"/>
    <property type="match status" value="1"/>
</dbReference>
<dbReference type="PROSITE" id="PS50011">
    <property type="entry name" value="PROTEIN_KINASE_DOM"/>
    <property type="match status" value="1"/>
</dbReference>
<dbReference type="InterPro" id="IPR050235">
    <property type="entry name" value="CK1_Ser-Thr_kinase"/>
</dbReference>
<organism evidence="4 5">
    <name type="scientific">Teladorsagia circumcincta</name>
    <name type="common">Brown stomach worm</name>
    <name type="synonym">Ostertagia circumcincta</name>
    <dbReference type="NCBI Taxonomy" id="45464"/>
    <lineage>
        <taxon>Eukaryota</taxon>
        <taxon>Metazoa</taxon>
        <taxon>Ecdysozoa</taxon>
        <taxon>Nematoda</taxon>
        <taxon>Chromadorea</taxon>
        <taxon>Rhabditida</taxon>
        <taxon>Rhabditina</taxon>
        <taxon>Rhabditomorpha</taxon>
        <taxon>Strongyloidea</taxon>
        <taxon>Trichostrongylidae</taxon>
        <taxon>Teladorsagia</taxon>
    </lineage>
</organism>
<feature type="region of interest" description="Disordered" evidence="2">
    <location>
        <begin position="1"/>
        <end position="77"/>
    </location>
</feature>
<evidence type="ECO:0000256" key="1">
    <source>
        <dbReference type="PROSITE-ProRule" id="PRU10141"/>
    </source>
</evidence>
<feature type="compositionally biased region" description="Pro residues" evidence="2">
    <location>
        <begin position="37"/>
        <end position="49"/>
    </location>
</feature>
<dbReference type="OrthoDB" id="194358at2759"/>
<dbReference type="InterPro" id="IPR011009">
    <property type="entry name" value="Kinase-like_dom_sf"/>
</dbReference>
<proteinExistence type="predicted"/>
<sequence length="229" mass="25738">MKTIEPDECNRQQNQPIDATNPMAAAPTALVSVTVPPRLPDSTPVPPGPANIGESVPPGPPPKNVVAKKVRGDAENRRREKMLKREKLAENTIIQSDNFTWRVIKLLGSGGFGDVYKVVKENNEDKKIYAMKTEMVEGDKRNLRLKIEVHVLTLCLNIEEPARKEHFVELIDRGKKEKFKFLVMTLVGATIDDIRRNVLGRNYSKSTGMQLAYQTLQSLSDLHNIGYLH</sequence>
<dbReference type="SUPFAM" id="SSF56112">
    <property type="entry name" value="Protein kinase-like (PK-like)"/>
    <property type="match status" value="1"/>
</dbReference>
<reference evidence="4 5" key="1">
    <citation type="submission" date="2015-09" db="EMBL/GenBank/DDBJ databases">
        <title>Draft genome of the parasitic nematode Teladorsagia circumcincta isolate WARC Sus (inbred).</title>
        <authorList>
            <person name="Mitreva M."/>
        </authorList>
    </citation>
    <scope>NUCLEOTIDE SEQUENCE [LARGE SCALE GENOMIC DNA]</scope>
    <source>
        <strain evidence="4 5">S</strain>
    </source>
</reference>
<dbReference type="EMBL" id="KZ346435">
    <property type="protein sequence ID" value="PIO70000.1"/>
    <property type="molecule type" value="Genomic_DNA"/>
</dbReference>
<dbReference type="Gene3D" id="1.10.510.10">
    <property type="entry name" value="Transferase(Phosphotransferase) domain 1"/>
    <property type="match status" value="1"/>
</dbReference>
<keyword evidence="1" id="KW-0547">Nucleotide-binding</keyword>
<keyword evidence="5" id="KW-1185">Reference proteome</keyword>
<feature type="non-terminal residue" evidence="4">
    <location>
        <position position="229"/>
    </location>
</feature>
<name>A0A2G9UKH7_TELCI</name>